<proteinExistence type="inferred from homology"/>
<accession>A0A068NKB7</accession>
<dbReference type="SUPFAM" id="SSF51735">
    <property type="entry name" value="NAD(P)-binding Rossmann-fold domains"/>
    <property type="match status" value="1"/>
</dbReference>
<evidence type="ECO:0000259" key="3">
    <source>
        <dbReference type="Pfam" id="PF04321"/>
    </source>
</evidence>
<dbReference type="InterPro" id="IPR005913">
    <property type="entry name" value="dTDP_dehydrorham_reduct"/>
</dbReference>
<dbReference type="InterPro" id="IPR029903">
    <property type="entry name" value="RmlD-like-bd"/>
</dbReference>
<comment type="function">
    <text evidence="2">Catalyzes the reduction of dTDP-6-deoxy-L-lyxo-4-hexulose to yield dTDP-L-rhamnose.</text>
</comment>
<dbReference type="PANTHER" id="PTHR10491:SF4">
    <property type="entry name" value="METHIONINE ADENOSYLTRANSFERASE 2 SUBUNIT BETA"/>
    <property type="match status" value="1"/>
</dbReference>
<evidence type="ECO:0000313" key="5">
    <source>
        <dbReference type="Proteomes" id="UP000027982"/>
    </source>
</evidence>
<dbReference type="STRING" id="661478.OP10G_0568"/>
<dbReference type="Gene3D" id="3.90.25.10">
    <property type="entry name" value="UDP-galactose 4-epimerase, domain 1"/>
    <property type="match status" value="1"/>
</dbReference>
<dbReference type="Pfam" id="PF04321">
    <property type="entry name" value="RmlD_sub_bind"/>
    <property type="match status" value="1"/>
</dbReference>
<comment type="pathway">
    <text evidence="2">Carbohydrate biosynthesis; dTDP-L-rhamnose biosynthesis.</text>
</comment>
<reference evidence="4 5" key="1">
    <citation type="journal article" date="2014" name="PLoS ONE">
        <title>The first complete genome sequence of the class fimbriimonadia in the phylum armatimonadetes.</title>
        <authorList>
            <person name="Hu Z.Y."/>
            <person name="Wang Y.Z."/>
            <person name="Im W.T."/>
            <person name="Wang S.Y."/>
            <person name="Zhao G.P."/>
            <person name="Zheng H.J."/>
            <person name="Quan Z.X."/>
        </authorList>
    </citation>
    <scope>NUCLEOTIDE SEQUENCE [LARGE SCALE GENOMIC DNA]</scope>
    <source>
        <strain evidence="4">Gsoil 348</strain>
    </source>
</reference>
<name>A0A068NKB7_FIMGI</name>
<feature type="domain" description="RmlD-like substrate binding" evidence="3">
    <location>
        <begin position="2"/>
        <end position="258"/>
    </location>
</feature>
<protein>
    <recommendedName>
        <fullName evidence="2">dTDP-4-dehydrorhamnose reductase</fullName>
        <ecNumber evidence="2">1.1.1.133</ecNumber>
    </recommendedName>
</protein>
<dbReference type="KEGG" id="fgi:OP10G_0568"/>
<evidence type="ECO:0000256" key="1">
    <source>
        <dbReference type="ARBA" id="ARBA00010944"/>
    </source>
</evidence>
<dbReference type="Gene3D" id="3.40.50.720">
    <property type="entry name" value="NAD(P)-binding Rossmann-like Domain"/>
    <property type="match status" value="1"/>
</dbReference>
<evidence type="ECO:0000256" key="2">
    <source>
        <dbReference type="RuleBase" id="RU364082"/>
    </source>
</evidence>
<dbReference type="GO" id="GO:0005829">
    <property type="term" value="C:cytosol"/>
    <property type="evidence" value="ECO:0007669"/>
    <property type="project" value="TreeGrafter"/>
</dbReference>
<keyword evidence="2" id="KW-0521">NADP</keyword>
<dbReference type="InterPro" id="IPR036291">
    <property type="entry name" value="NAD(P)-bd_dom_sf"/>
</dbReference>
<dbReference type="EMBL" id="CP007139">
    <property type="protein sequence ID" value="AIE83936.1"/>
    <property type="molecule type" value="Genomic_DNA"/>
</dbReference>
<keyword evidence="2" id="KW-0560">Oxidoreductase</keyword>
<dbReference type="EC" id="1.1.1.133" evidence="2"/>
<dbReference type="HOGENOM" id="CLU_045518_1_0_0"/>
<dbReference type="GO" id="GO:0019305">
    <property type="term" value="P:dTDP-rhamnose biosynthetic process"/>
    <property type="evidence" value="ECO:0007669"/>
    <property type="project" value="UniProtKB-UniPathway"/>
</dbReference>
<dbReference type="NCBIfam" id="TIGR01214">
    <property type="entry name" value="rmlD"/>
    <property type="match status" value="1"/>
</dbReference>
<comment type="similarity">
    <text evidence="1 2">Belongs to the dTDP-4-dehydrorhamnose reductase family.</text>
</comment>
<dbReference type="AlphaFoldDB" id="A0A068NKB7"/>
<organism evidence="4 5">
    <name type="scientific">Fimbriimonas ginsengisoli Gsoil 348</name>
    <dbReference type="NCBI Taxonomy" id="661478"/>
    <lineage>
        <taxon>Bacteria</taxon>
        <taxon>Bacillati</taxon>
        <taxon>Armatimonadota</taxon>
        <taxon>Fimbriimonadia</taxon>
        <taxon>Fimbriimonadales</taxon>
        <taxon>Fimbriimonadaceae</taxon>
        <taxon>Fimbriimonas</taxon>
    </lineage>
</organism>
<dbReference type="PANTHER" id="PTHR10491">
    <property type="entry name" value="DTDP-4-DEHYDRORHAMNOSE REDUCTASE"/>
    <property type="match status" value="1"/>
</dbReference>
<sequence>MGLGREEADLLRPDTLGDAVERYLPEVVINAAADTAVDRAEAEFAAAWRANAVAPAALAEACRDRGIRLIHFSTDYVFDGSQRTPYLESDPTAPVNAYGRAKLGGEESVLNADPKHLVFRLSWVYSARGRNFALTMLRLAREGKPIRVVDDQIGSPTNARCIADSIAEIVGHFLALPEEPGGLFHLSAAGQTSWAGFAQSLLNEVFGGVAPTVEPIPTSAYPTPAARPAYSVLSNEKVQRRFGIRLPAWEDQLALWAEDLNGPSLPGHC</sequence>
<dbReference type="CDD" id="cd05254">
    <property type="entry name" value="dTDP_HR_like_SDR_e"/>
    <property type="match status" value="1"/>
</dbReference>
<dbReference type="GO" id="GO:0008831">
    <property type="term" value="F:dTDP-4-dehydrorhamnose reductase activity"/>
    <property type="evidence" value="ECO:0007669"/>
    <property type="project" value="UniProtKB-EC"/>
</dbReference>
<gene>
    <name evidence="4" type="ORF">OP10G_0568</name>
</gene>
<evidence type="ECO:0000313" key="4">
    <source>
        <dbReference type="EMBL" id="AIE83936.1"/>
    </source>
</evidence>
<keyword evidence="5" id="KW-1185">Reference proteome</keyword>
<dbReference type="UniPathway" id="UPA00124"/>
<dbReference type="eggNOG" id="COG1091">
    <property type="taxonomic scope" value="Bacteria"/>
</dbReference>
<dbReference type="Proteomes" id="UP000027982">
    <property type="component" value="Chromosome"/>
</dbReference>